<name>A0A7W9DAV9_9MICC</name>
<dbReference type="AlphaFoldDB" id="A0A7W9DAV9"/>
<proteinExistence type="predicted"/>
<feature type="region of interest" description="Disordered" evidence="1">
    <location>
        <begin position="58"/>
        <end position="96"/>
    </location>
</feature>
<dbReference type="GO" id="GO:0005975">
    <property type="term" value="P:carbohydrate metabolic process"/>
    <property type="evidence" value="ECO:0007669"/>
    <property type="project" value="UniProtKB-ARBA"/>
</dbReference>
<organism evidence="3 4">
    <name type="scientific">Neomicrococcus lactis</name>
    <dbReference type="NCBI Taxonomy" id="732241"/>
    <lineage>
        <taxon>Bacteria</taxon>
        <taxon>Bacillati</taxon>
        <taxon>Actinomycetota</taxon>
        <taxon>Actinomycetes</taxon>
        <taxon>Micrococcales</taxon>
        <taxon>Micrococcaceae</taxon>
        <taxon>Neomicrococcus</taxon>
    </lineage>
</organism>
<dbReference type="InterPro" id="IPR013783">
    <property type="entry name" value="Ig-like_fold"/>
</dbReference>
<accession>A0A7W9DAV9</accession>
<sequence length="341" mass="35113">MNSTILLPNRAHRLLSFLLVSILIVGIAVTFSNSSVAENGDSSWGGVAHDNGIEVSGHLSNQTQVSPGAAGTRPKDSIVDTVGNTGAPAASESAGGTEETYTWRHLCADNSSGNISIACAVAAPDVCPPGEYYGAILSIDAAGVASETGSYGCTGGATAAAAPAGGNAGATGTTAPPVVIVVTAADFQRLVIPPSTIKLDTGGNTLRTAHTNIYANAGVKMLNTTVLGQPVRVRAIPIEYIWDYGDGTTRRTWKPGEAIGGDPFDVETETSHQFEETGSFPINLTTVYTGQFSVNGGPWIPIDGVARVSSAPESMEVWKTKRYLVAEDCIANPEAIGCTDG</sequence>
<evidence type="ECO:0000256" key="1">
    <source>
        <dbReference type="SAM" id="MobiDB-lite"/>
    </source>
</evidence>
<protein>
    <recommendedName>
        <fullName evidence="2">PKD domain-containing protein</fullName>
    </recommendedName>
</protein>
<dbReference type="InterPro" id="IPR000601">
    <property type="entry name" value="PKD_dom"/>
</dbReference>
<reference evidence="3 4" key="1">
    <citation type="submission" date="2020-08" db="EMBL/GenBank/DDBJ databases">
        <title>Sequencing the genomes of 1000 actinobacteria strains.</title>
        <authorList>
            <person name="Klenk H.-P."/>
        </authorList>
    </citation>
    <scope>NUCLEOTIDE SEQUENCE [LARGE SCALE GENOMIC DNA]</scope>
    <source>
        <strain evidence="3 4">DSM 23694</strain>
    </source>
</reference>
<dbReference type="Proteomes" id="UP000523863">
    <property type="component" value="Unassembled WGS sequence"/>
</dbReference>
<evidence type="ECO:0000259" key="2">
    <source>
        <dbReference type="PROSITE" id="PS50093"/>
    </source>
</evidence>
<feature type="domain" description="PKD" evidence="2">
    <location>
        <begin position="237"/>
        <end position="285"/>
    </location>
</feature>
<evidence type="ECO:0000313" key="3">
    <source>
        <dbReference type="EMBL" id="MBB5597889.1"/>
    </source>
</evidence>
<dbReference type="EMBL" id="JACHBL010000001">
    <property type="protein sequence ID" value="MBB5597889.1"/>
    <property type="molecule type" value="Genomic_DNA"/>
</dbReference>
<dbReference type="RefSeq" id="WP_183641117.1">
    <property type="nucleotide sequence ID" value="NZ_JACHBL010000001.1"/>
</dbReference>
<keyword evidence="4" id="KW-1185">Reference proteome</keyword>
<dbReference type="Gene3D" id="2.60.40.10">
    <property type="entry name" value="Immunoglobulins"/>
    <property type="match status" value="1"/>
</dbReference>
<gene>
    <name evidence="3" type="ORF">BKA12_000969</name>
</gene>
<dbReference type="PROSITE" id="PS50093">
    <property type="entry name" value="PKD"/>
    <property type="match status" value="1"/>
</dbReference>
<comment type="caution">
    <text evidence="3">The sequence shown here is derived from an EMBL/GenBank/DDBJ whole genome shotgun (WGS) entry which is preliminary data.</text>
</comment>
<evidence type="ECO:0000313" key="4">
    <source>
        <dbReference type="Proteomes" id="UP000523863"/>
    </source>
</evidence>